<comment type="caution">
    <text evidence="1">The sequence shown here is derived from an EMBL/GenBank/DDBJ whole genome shotgun (WGS) entry which is preliminary data.</text>
</comment>
<dbReference type="Proteomes" id="UP001365846">
    <property type="component" value="Unassembled WGS sequence"/>
</dbReference>
<reference evidence="1 2" key="1">
    <citation type="submission" date="2024-03" db="EMBL/GenBank/DDBJ databases">
        <title>Novel species of the genus Variovorax.</title>
        <authorList>
            <person name="Liu Q."/>
            <person name="Xin Y.-H."/>
        </authorList>
    </citation>
    <scope>NUCLEOTIDE SEQUENCE [LARGE SCALE GENOMIC DNA]</scope>
    <source>
        <strain evidence="1 2">KACC 18899</strain>
    </source>
</reference>
<sequence length="247" mass="27549">MKHLDWQYELHVHGVSKGKLSLDDFAELAKKLADLLGSKDKVHFGALKNGSAKLQLKVEIPVRQAVNVQLLRAKNDDGPGANKVVWIDEFLGKRGWHGELKNDQGNVVINFPGAINKAPPEPVQTVHQASTIVGQVIKIGGRDETVPMQIRTPDGVFVDVNVKGREQARKLGQHLFGADLKFSGNATWTRDEEGHWSCSDMEVLSFEEPDATSLVGLFASLQQVPDNHWHQVDDPIAEWKKQHREDH</sequence>
<protein>
    <submittedName>
        <fullName evidence="1">Uncharacterized protein</fullName>
    </submittedName>
</protein>
<proteinExistence type="predicted"/>
<evidence type="ECO:0000313" key="2">
    <source>
        <dbReference type="Proteomes" id="UP001365846"/>
    </source>
</evidence>
<evidence type="ECO:0000313" key="1">
    <source>
        <dbReference type="EMBL" id="MEJ8815466.1"/>
    </source>
</evidence>
<gene>
    <name evidence="1" type="ORF">WKW77_30685</name>
</gene>
<dbReference type="RefSeq" id="WP_340360672.1">
    <property type="nucleotide sequence ID" value="NZ_JBBKZU010000020.1"/>
</dbReference>
<keyword evidence="2" id="KW-1185">Reference proteome</keyword>
<accession>A0ABU8VPA7</accession>
<name>A0ABU8VPA7_9BURK</name>
<dbReference type="EMBL" id="JBBKZU010000020">
    <property type="protein sequence ID" value="MEJ8815466.1"/>
    <property type="molecule type" value="Genomic_DNA"/>
</dbReference>
<organism evidence="1 2">
    <name type="scientific">Variovorax ureilyticus</name>
    <dbReference type="NCBI Taxonomy" id="1836198"/>
    <lineage>
        <taxon>Bacteria</taxon>
        <taxon>Pseudomonadati</taxon>
        <taxon>Pseudomonadota</taxon>
        <taxon>Betaproteobacteria</taxon>
        <taxon>Burkholderiales</taxon>
        <taxon>Comamonadaceae</taxon>
        <taxon>Variovorax</taxon>
    </lineage>
</organism>